<gene>
    <name evidence="7" type="ORF">H8693_10140</name>
</gene>
<dbReference type="RefSeq" id="WP_249280879.1">
    <property type="nucleotide sequence ID" value="NZ_JACRSS010000006.1"/>
</dbReference>
<dbReference type="PROSITE" id="PS51257">
    <property type="entry name" value="PROKAR_LIPOPROTEIN"/>
    <property type="match status" value="1"/>
</dbReference>
<dbReference type="InterPro" id="IPR051010">
    <property type="entry name" value="BCAA_transport"/>
</dbReference>
<keyword evidence="3 5" id="KW-0732">Signal</keyword>
<accession>A0A926HWR9</accession>
<evidence type="ECO:0000313" key="7">
    <source>
        <dbReference type="EMBL" id="MBC8539284.1"/>
    </source>
</evidence>
<evidence type="ECO:0000256" key="1">
    <source>
        <dbReference type="ARBA" id="ARBA00010062"/>
    </source>
</evidence>
<evidence type="ECO:0000313" key="8">
    <source>
        <dbReference type="Proteomes" id="UP000617951"/>
    </source>
</evidence>
<dbReference type="GO" id="GO:0006865">
    <property type="term" value="P:amino acid transport"/>
    <property type="evidence" value="ECO:0007669"/>
    <property type="project" value="UniProtKB-KW"/>
</dbReference>
<feature type="chain" id="PRO_5039532777" evidence="5">
    <location>
        <begin position="26"/>
        <end position="407"/>
    </location>
</feature>
<evidence type="ECO:0000259" key="6">
    <source>
        <dbReference type="Pfam" id="PF13458"/>
    </source>
</evidence>
<keyword evidence="2" id="KW-0813">Transport</keyword>
<dbReference type="SUPFAM" id="SSF53822">
    <property type="entry name" value="Periplasmic binding protein-like I"/>
    <property type="match status" value="1"/>
</dbReference>
<dbReference type="PANTHER" id="PTHR30483:SF6">
    <property type="entry name" value="PERIPLASMIC BINDING PROTEIN OF ABC TRANSPORTER FOR NATURAL AMINO ACIDS"/>
    <property type="match status" value="1"/>
</dbReference>
<comment type="caution">
    <text evidence="7">The sequence shown here is derived from an EMBL/GenBank/DDBJ whole genome shotgun (WGS) entry which is preliminary data.</text>
</comment>
<evidence type="ECO:0000256" key="2">
    <source>
        <dbReference type="ARBA" id="ARBA00022448"/>
    </source>
</evidence>
<organism evidence="7 8">
    <name type="scientific">Guopingia tenuis</name>
    <dbReference type="NCBI Taxonomy" id="2763656"/>
    <lineage>
        <taxon>Bacteria</taxon>
        <taxon>Bacillati</taxon>
        <taxon>Bacillota</taxon>
        <taxon>Clostridia</taxon>
        <taxon>Christensenellales</taxon>
        <taxon>Christensenellaceae</taxon>
        <taxon>Guopingia</taxon>
    </lineage>
</organism>
<dbReference type="Proteomes" id="UP000617951">
    <property type="component" value="Unassembled WGS sequence"/>
</dbReference>
<evidence type="ECO:0000256" key="4">
    <source>
        <dbReference type="ARBA" id="ARBA00022970"/>
    </source>
</evidence>
<protein>
    <submittedName>
        <fullName evidence="7">ABC transporter substrate-binding protein</fullName>
    </submittedName>
</protein>
<dbReference type="InterPro" id="IPR028082">
    <property type="entry name" value="Peripla_BP_I"/>
</dbReference>
<dbReference type="PANTHER" id="PTHR30483">
    <property type="entry name" value="LEUCINE-SPECIFIC-BINDING PROTEIN"/>
    <property type="match status" value="1"/>
</dbReference>
<sequence>MKAWTRKILAGVFALVMALTLVSCGGEEAPSTQSPDATAAANPGQSSGTIKIAMSTAQTGALAEAGVSQVNSAEMAIEEINNAGGINGQQLELVVYDDKGDVTESTLVAQRIVQDPDFVCVIGTLTSSTTLATLPIYEAAGLPMLNPTANSVDIKGTDFIRMCLASDVQGPQLTACAVNNYGKKKLAVIYPMSDFGTGMLEMCTNTAEKLGAEIVMAEPYTAGTDRDFSVHLSKLEKSGADGVLLLGDYNETSMIIAQADRIESLSDMQYFMDASILSEVFLERIKDISHEENCIIAAGYNPYDDRDLYKEFAQKLKDKFGIDTNEPAVYTYDLINILAQALEAGATRETLADTIKSMEFENMMSAPGTIKFDEKGDREALEIAIIGVKDNAFYYTGNNVDMTGAME</sequence>
<dbReference type="InterPro" id="IPR028081">
    <property type="entry name" value="Leu-bd"/>
</dbReference>
<evidence type="ECO:0000256" key="5">
    <source>
        <dbReference type="SAM" id="SignalP"/>
    </source>
</evidence>
<name>A0A926HWR9_9FIRM</name>
<reference evidence="7" key="1">
    <citation type="submission" date="2020-08" db="EMBL/GenBank/DDBJ databases">
        <title>Genome public.</title>
        <authorList>
            <person name="Liu C."/>
            <person name="Sun Q."/>
        </authorList>
    </citation>
    <scope>NUCLEOTIDE SEQUENCE</scope>
    <source>
        <strain evidence="7">NSJ-63</strain>
    </source>
</reference>
<evidence type="ECO:0000256" key="3">
    <source>
        <dbReference type="ARBA" id="ARBA00022729"/>
    </source>
</evidence>
<dbReference type="InterPro" id="IPR000709">
    <property type="entry name" value="Leu_Ile_Val-bd"/>
</dbReference>
<proteinExistence type="inferred from homology"/>
<feature type="signal peptide" evidence="5">
    <location>
        <begin position="1"/>
        <end position="25"/>
    </location>
</feature>
<keyword evidence="8" id="KW-1185">Reference proteome</keyword>
<dbReference type="Gene3D" id="3.40.50.2300">
    <property type="match status" value="2"/>
</dbReference>
<dbReference type="AlphaFoldDB" id="A0A926HWR9"/>
<keyword evidence="4" id="KW-0029">Amino-acid transport</keyword>
<dbReference type="Pfam" id="PF13458">
    <property type="entry name" value="Peripla_BP_6"/>
    <property type="match status" value="1"/>
</dbReference>
<dbReference type="EMBL" id="JACRSS010000006">
    <property type="protein sequence ID" value="MBC8539284.1"/>
    <property type="molecule type" value="Genomic_DNA"/>
</dbReference>
<dbReference type="PRINTS" id="PR00337">
    <property type="entry name" value="LEUILEVALBP"/>
</dbReference>
<feature type="domain" description="Leucine-binding protein" evidence="6">
    <location>
        <begin position="49"/>
        <end position="375"/>
    </location>
</feature>
<comment type="similarity">
    <text evidence="1">Belongs to the leucine-binding protein family.</text>
</comment>